<feature type="chain" id="PRO_5003598129" evidence="1">
    <location>
        <begin position="31"/>
        <end position="342"/>
    </location>
</feature>
<dbReference type="eggNOG" id="COG3509">
    <property type="taxonomic scope" value="Bacteria"/>
</dbReference>
<evidence type="ECO:0000256" key="1">
    <source>
        <dbReference type="SAM" id="SignalP"/>
    </source>
</evidence>
<dbReference type="EMBL" id="BAET01000004">
    <property type="protein sequence ID" value="GAB54468.1"/>
    <property type="molecule type" value="Genomic_DNA"/>
</dbReference>
<organism evidence="2 3">
    <name type="scientific">Glaciecola punicea ACAM 611</name>
    <dbReference type="NCBI Taxonomy" id="1121923"/>
    <lineage>
        <taxon>Bacteria</taxon>
        <taxon>Pseudomonadati</taxon>
        <taxon>Pseudomonadota</taxon>
        <taxon>Gammaproteobacteria</taxon>
        <taxon>Alteromonadales</taxon>
        <taxon>Alteromonadaceae</taxon>
        <taxon>Glaciecola</taxon>
    </lineage>
</organism>
<keyword evidence="1" id="KW-0732">Signal</keyword>
<dbReference type="InterPro" id="IPR029058">
    <property type="entry name" value="AB_hydrolase_fold"/>
</dbReference>
<reference evidence="2 3" key="2">
    <citation type="journal article" date="2017" name="Antonie Van Leeuwenhoek">
        <title>Rhizobium rhizosphaerae sp. nov., a novel species isolated from rice rhizosphere.</title>
        <authorList>
            <person name="Zhao J.J."/>
            <person name="Zhang J."/>
            <person name="Zhang R.J."/>
            <person name="Zhang C.W."/>
            <person name="Yin H.Q."/>
            <person name="Zhang X.X."/>
        </authorList>
    </citation>
    <scope>NUCLEOTIDE SEQUENCE [LARGE SCALE GENOMIC DNA]</scope>
    <source>
        <strain evidence="2 3">ACAM 611</strain>
    </source>
</reference>
<accession>H5T841</accession>
<sequence>MIISRDKCTVFTFLLPVLASCAFYTGTAVASEKAKNVVLDTSNITLSGMSSGGYMATQFHFSHPELVADVGVFAAGPYGCAQNSIMTALAQCIDKAPETYADKIKDISTTLGPSISQIKNDKVWLFHGALDTKISSKVASALQAQYAQLVAPSNLAVVNNKPVAHLFPTLENGVDCEESASPYIGKCNFDGAGEMLSFILGPLQNPVDKNTAMQAGELIIFEQNALANIDNTGMNEQSFVYLPNSCLDGKSCKVHISFHGCNQSIDNVGQQYATSTGLNEWAASNRLVILYPQIAKSSFMPMNPQACWDWWGYTGSDYLNKDGKQIAAVHRILLSLEAYLNR</sequence>
<dbReference type="Gene3D" id="3.40.50.1820">
    <property type="entry name" value="alpha/beta hydrolase"/>
    <property type="match status" value="2"/>
</dbReference>
<gene>
    <name evidence="2" type="ORF">GPUN_0320</name>
</gene>
<dbReference type="SUPFAM" id="SSF53474">
    <property type="entry name" value="alpha/beta-Hydrolases"/>
    <property type="match status" value="1"/>
</dbReference>
<proteinExistence type="predicted"/>
<dbReference type="Proteomes" id="UP000053586">
    <property type="component" value="Unassembled WGS sequence"/>
</dbReference>
<dbReference type="PANTHER" id="PTHR42972">
    <property type="entry name" value="TOL-PAL SYSTEM PROTEIN TOLB"/>
    <property type="match status" value="1"/>
</dbReference>
<evidence type="ECO:0000313" key="3">
    <source>
        <dbReference type="Proteomes" id="UP000053586"/>
    </source>
</evidence>
<protein>
    <submittedName>
        <fullName evidence="2">Poly (3-hydroxybutyrate) depolymerase</fullName>
    </submittedName>
</protein>
<reference evidence="2 3" key="1">
    <citation type="journal article" date="2012" name="J. Bacteriol.">
        <title>Genome sequence of proteorhodopsin-containing sea ice bacterium Glaciecola punicea ACAM 611T.</title>
        <authorList>
            <person name="Qin Q.-L."/>
            <person name="Xie B.-B."/>
            <person name="Shu Y.-L."/>
            <person name="Rong J.-C."/>
            <person name="Zhao D.-L."/>
            <person name="Zhang X.-Y."/>
            <person name="Chen X.-L."/>
            <person name="Zhou B.-C."/>
            <person name="Zhanga Y.-Z."/>
        </authorList>
    </citation>
    <scope>NUCLEOTIDE SEQUENCE [LARGE SCALE GENOMIC DNA]</scope>
    <source>
        <strain evidence="2 3">ACAM 611</strain>
    </source>
</reference>
<keyword evidence="3" id="KW-1185">Reference proteome</keyword>
<dbReference type="RefSeq" id="WP_006002722.1">
    <property type="nucleotide sequence ID" value="NZ_BAET01000004.1"/>
</dbReference>
<evidence type="ECO:0000313" key="2">
    <source>
        <dbReference type="EMBL" id="GAB54468.1"/>
    </source>
</evidence>
<dbReference type="OrthoDB" id="505233at2"/>
<feature type="signal peptide" evidence="1">
    <location>
        <begin position="1"/>
        <end position="30"/>
    </location>
</feature>
<name>H5T841_9ALTE</name>
<dbReference type="STRING" id="56804.BAE46_10670"/>
<comment type="caution">
    <text evidence="2">The sequence shown here is derived from an EMBL/GenBank/DDBJ whole genome shotgun (WGS) entry which is preliminary data.</text>
</comment>
<dbReference type="PROSITE" id="PS51257">
    <property type="entry name" value="PROKAR_LIPOPROTEIN"/>
    <property type="match status" value="1"/>
</dbReference>
<dbReference type="AlphaFoldDB" id="H5T841"/>
<dbReference type="PANTHER" id="PTHR42972:SF8">
    <property type="entry name" value="POLYHYDROXYBUTYRATE DEPOLYMERASE"/>
    <property type="match status" value="1"/>
</dbReference>